<evidence type="ECO:0000313" key="2">
    <source>
        <dbReference type="Proteomes" id="UP000769157"/>
    </source>
</evidence>
<dbReference type="RefSeq" id="XP_046064385.1">
    <property type="nucleotide sequence ID" value="XM_046208671.1"/>
</dbReference>
<dbReference type="EMBL" id="JAEUBE010000084">
    <property type="protein sequence ID" value="KAH3671017.1"/>
    <property type="molecule type" value="Genomic_DNA"/>
</dbReference>
<keyword evidence="2" id="KW-1185">Reference proteome</keyword>
<accession>A0A9P8PFQ5</accession>
<comment type="caution">
    <text evidence="1">The sequence shown here is derived from an EMBL/GenBank/DDBJ whole genome shotgun (WGS) entry which is preliminary data.</text>
</comment>
<reference evidence="1" key="1">
    <citation type="journal article" date="2021" name="Open Biol.">
        <title>Shared evolutionary footprints suggest mitochondrial oxidative damage underlies multiple complex I losses in fungi.</title>
        <authorList>
            <person name="Schikora-Tamarit M.A."/>
            <person name="Marcet-Houben M."/>
            <person name="Nosek J."/>
            <person name="Gabaldon T."/>
        </authorList>
    </citation>
    <scope>NUCLEOTIDE SEQUENCE</scope>
    <source>
        <strain evidence="1">CBS6075</strain>
    </source>
</reference>
<proteinExistence type="predicted"/>
<dbReference type="AlphaFoldDB" id="A0A9P8PFQ5"/>
<evidence type="ECO:0000313" key="1">
    <source>
        <dbReference type="EMBL" id="KAH3671017.1"/>
    </source>
</evidence>
<name>A0A9P8PFQ5_9ASCO</name>
<protein>
    <submittedName>
        <fullName evidence="1">Uncharacterized protein</fullName>
    </submittedName>
</protein>
<dbReference type="GeneID" id="70232696"/>
<organism evidence="1 2">
    <name type="scientific">Ogataea philodendri</name>
    <dbReference type="NCBI Taxonomy" id="1378263"/>
    <lineage>
        <taxon>Eukaryota</taxon>
        <taxon>Fungi</taxon>
        <taxon>Dikarya</taxon>
        <taxon>Ascomycota</taxon>
        <taxon>Saccharomycotina</taxon>
        <taxon>Pichiomycetes</taxon>
        <taxon>Pichiales</taxon>
        <taxon>Pichiaceae</taxon>
        <taxon>Ogataea</taxon>
    </lineage>
</organism>
<reference evidence="1" key="2">
    <citation type="submission" date="2021-01" db="EMBL/GenBank/DDBJ databases">
        <authorList>
            <person name="Schikora-Tamarit M.A."/>
        </authorList>
    </citation>
    <scope>NUCLEOTIDE SEQUENCE</scope>
    <source>
        <strain evidence="1">CBS6075</strain>
    </source>
</reference>
<gene>
    <name evidence="1" type="ORF">OGAPHI_000728</name>
</gene>
<dbReference type="Proteomes" id="UP000769157">
    <property type="component" value="Unassembled WGS sequence"/>
</dbReference>
<sequence>MMASSSSNDEDASIPSSCSSLAFKSTFFASSLSHLDSELVNLDLARVCDALLSNWRSFCLSVAVSSLFSSTKLNPMIESSL</sequence>